<dbReference type="Pfam" id="PF01323">
    <property type="entry name" value="DSBA"/>
    <property type="match status" value="2"/>
</dbReference>
<dbReference type="GeneID" id="100199445"/>
<accession>A0ABM4B888</accession>
<evidence type="ECO:0000313" key="3">
    <source>
        <dbReference type="RefSeq" id="XP_065645080.1"/>
    </source>
</evidence>
<dbReference type="InterPro" id="IPR036249">
    <property type="entry name" value="Thioredoxin-like_sf"/>
</dbReference>
<reference evidence="2" key="1">
    <citation type="submission" date="2025-05" db="UniProtKB">
        <authorList>
            <consortium name="RefSeq"/>
        </authorList>
    </citation>
    <scope>NUCLEOTIDE SEQUENCE [LARGE SCALE GENOMIC DNA]</scope>
</reference>
<sequence length="430" mass="49194">MKKEIVFYYDIICPYAYLASKLIENIAKRTDATLVWKPVLLGAIYKSTKPDNIDIPENKLIKTYSSQKLKVMRRDLAMQFSRHSVPISTNQVPDVKTLNALRLIAFTPDESMDLRSRLSHKLFDAIWQHKKDVSDMNILQNIADSFNLPIKVTDFNDKTHPARQKLLDNTDEAISRGVFGVPSMWVNNRLFFGGDRLFLVEREFGLKSEPHRVLHKPVCDVTKKAKLTFYLDFGSPWTFLGFKQLNSLISSVAPVQVDIEYVPVLIGVIFNSIGTPMLPMLVSESKRNYFPKDFNDWLNYHEIKGFRFSSHFPLKTLTACRLAIAHNKPDLINAIFDAVWLNDKDISNDEVLREILSSNGFNSDQLMREANTEEVKLQLKKNTQRALDEGVCGLPTYQVNGGPVVFGQDRSNVVADMLLGWNHNEFFSKL</sequence>
<feature type="domain" description="DSBA-like thioredoxin" evidence="1">
    <location>
        <begin position="227"/>
        <end position="417"/>
    </location>
</feature>
<evidence type="ECO:0000313" key="2">
    <source>
        <dbReference type="Proteomes" id="UP001652625"/>
    </source>
</evidence>
<dbReference type="InterPro" id="IPR051924">
    <property type="entry name" value="GST_Kappa/NadH"/>
</dbReference>
<dbReference type="PANTHER" id="PTHR42943">
    <property type="entry name" value="GLUTATHIONE S-TRANSFERASE KAPPA"/>
    <property type="match status" value="1"/>
</dbReference>
<dbReference type="InterPro" id="IPR001853">
    <property type="entry name" value="DSBA-like_thioredoxin_dom"/>
</dbReference>
<protein>
    <submittedName>
        <fullName evidence="3">Uncharacterized protein LOC100199445 isoform X2</fullName>
    </submittedName>
</protein>
<dbReference type="Proteomes" id="UP001652625">
    <property type="component" value="Chromosome 01"/>
</dbReference>
<evidence type="ECO:0000259" key="1">
    <source>
        <dbReference type="Pfam" id="PF01323"/>
    </source>
</evidence>
<organism evidence="2 3">
    <name type="scientific">Hydra vulgaris</name>
    <name type="common">Hydra</name>
    <name type="synonym">Hydra attenuata</name>
    <dbReference type="NCBI Taxonomy" id="6087"/>
    <lineage>
        <taxon>Eukaryota</taxon>
        <taxon>Metazoa</taxon>
        <taxon>Cnidaria</taxon>
        <taxon>Hydrozoa</taxon>
        <taxon>Hydroidolina</taxon>
        <taxon>Anthoathecata</taxon>
        <taxon>Aplanulata</taxon>
        <taxon>Hydridae</taxon>
        <taxon>Hydra</taxon>
    </lineage>
</organism>
<feature type="domain" description="DSBA-like thioredoxin" evidence="1">
    <location>
        <begin position="5"/>
        <end position="203"/>
    </location>
</feature>
<dbReference type="PANTHER" id="PTHR42943:SF4">
    <property type="entry name" value="C2H2-TYPE DOMAIN-CONTAINING PROTEIN"/>
    <property type="match status" value="1"/>
</dbReference>
<gene>
    <name evidence="3" type="primary">LOC100199445</name>
</gene>
<proteinExistence type="predicted"/>
<dbReference type="SUPFAM" id="SSF52833">
    <property type="entry name" value="Thioredoxin-like"/>
    <property type="match status" value="2"/>
</dbReference>
<name>A0ABM4B888_HYDVU</name>
<keyword evidence="2" id="KW-1185">Reference proteome</keyword>
<reference evidence="3" key="2">
    <citation type="submission" date="2025-08" db="UniProtKB">
        <authorList>
            <consortium name="RefSeq"/>
        </authorList>
    </citation>
    <scope>IDENTIFICATION</scope>
</reference>
<dbReference type="RefSeq" id="XP_065645080.1">
    <property type="nucleotide sequence ID" value="XM_065789008.1"/>
</dbReference>
<dbReference type="Gene3D" id="3.40.30.10">
    <property type="entry name" value="Glutaredoxin"/>
    <property type="match status" value="2"/>
</dbReference>